<keyword evidence="2" id="KW-0812">Transmembrane</keyword>
<protein>
    <submittedName>
        <fullName evidence="3">Uncharacterized protein</fullName>
    </submittedName>
</protein>
<proteinExistence type="predicted"/>
<keyword evidence="2" id="KW-0472">Membrane</keyword>
<keyword evidence="1" id="KW-0175">Coiled coil</keyword>
<sequence>MITNTQDILNLVKAGAVGLLAIFICWAIYYFAMIMRQILKVIKEMRERLQKVDEVLKTLKEKIEHSTSYLLLIGEGMKKLVEVARDYTGKEKAKKKRKKK</sequence>
<evidence type="ECO:0000256" key="2">
    <source>
        <dbReference type="SAM" id="Phobius"/>
    </source>
</evidence>
<feature type="transmembrane region" description="Helical" evidence="2">
    <location>
        <begin position="12"/>
        <end position="32"/>
    </location>
</feature>
<evidence type="ECO:0000313" key="4">
    <source>
        <dbReference type="Proteomes" id="UP000230869"/>
    </source>
</evidence>
<name>A0A2M6K8H7_9BACT</name>
<reference evidence="3 4" key="1">
    <citation type="submission" date="2017-09" db="EMBL/GenBank/DDBJ databases">
        <title>Depth-based differentiation of microbial function through sediment-hosted aquifers and enrichment of novel symbionts in the deep terrestrial subsurface.</title>
        <authorList>
            <person name="Probst A.J."/>
            <person name="Ladd B."/>
            <person name="Jarett J.K."/>
            <person name="Geller-Mcgrath D.E."/>
            <person name="Sieber C.M."/>
            <person name="Emerson J.B."/>
            <person name="Anantharaman K."/>
            <person name="Thomas B.C."/>
            <person name="Malmstrom R."/>
            <person name="Stieglmeier M."/>
            <person name="Klingl A."/>
            <person name="Woyke T."/>
            <person name="Ryan C.M."/>
            <person name="Banfield J.F."/>
        </authorList>
    </citation>
    <scope>NUCLEOTIDE SEQUENCE [LARGE SCALE GENOMIC DNA]</scope>
    <source>
        <strain evidence="3">CG11_big_fil_rev_8_21_14_0_20_39_10</strain>
    </source>
</reference>
<evidence type="ECO:0000256" key="1">
    <source>
        <dbReference type="SAM" id="Coils"/>
    </source>
</evidence>
<accession>A0A2M6K8H7</accession>
<feature type="coiled-coil region" evidence="1">
    <location>
        <begin position="35"/>
        <end position="62"/>
    </location>
</feature>
<dbReference type="Proteomes" id="UP000230869">
    <property type="component" value="Unassembled WGS sequence"/>
</dbReference>
<organism evidence="3 4">
    <name type="scientific">Candidatus Falkowbacteria bacterium CG11_big_fil_rev_8_21_14_0_20_39_10</name>
    <dbReference type="NCBI Taxonomy" id="1974570"/>
    <lineage>
        <taxon>Bacteria</taxon>
        <taxon>Candidatus Falkowiibacteriota</taxon>
    </lineage>
</organism>
<dbReference type="AlphaFoldDB" id="A0A2M6K8H7"/>
<gene>
    <name evidence="3" type="ORF">COV49_03365</name>
</gene>
<evidence type="ECO:0000313" key="3">
    <source>
        <dbReference type="EMBL" id="PIR13075.1"/>
    </source>
</evidence>
<keyword evidence="2" id="KW-1133">Transmembrane helix</keyword>
<dbReference type="EMBL" id="PCWW01000059">
    <property type="protein sequence ID" value="PIR13075.1"/>
    <property type="molecule type" value="Genomic_DNA"/>
</dbReference>
<comment type="caution">
    <text evidence="3">The sequence shown here is derived from an EMBL/GenBank/DDBJ whole genome shotgun (WGS) entry which is preliminary data.</text>
</comment>